<dbReference type="GO" id="GO:0016020">
    <property type="term" value="C:membrane"/>
    <property type="evidence" value="ECO:0007669"/>
    <property type="project" value="InterPro"/>
</dbReference>
<keyword evidence="1" id="KW-0812">Transmembrane</keyword>
<reference evidence="2 3" key="1">
    <citation type="submission" date="2016-10" db="EMBL/GenBank/DDBJ databases">
        <authorList>
            <person name="de Groot N.N."/>
        </authorList>
    </citation>
    <scope>NUCLEOTIDE SEQUENCE [LARGE SCALE GENOMIC DNA]</scope>
    <source>
        <strain>GEY</strain>
        <strain evidence="3">DSM 9560</strain>
    </source>
</reference>
<feature type="transmembrane region" description="Helical" evidence="1">
    <location>
        <begin position="178"/>
        <end position="197"/>
    </location>
</feature>
<proteinExistence type="predicted"/>
<keyword evidence="1" id="KW-1133">Transmembrane helix</keyword>
<evidence type="ECO:0000313" key="2">
    <source>
        <dbReference type="EMBL" id="SFF24265.1"/>
    </source>
</evidence>
<dbReference type="InterPro" id="IPR034804">
    <property type="entry name" value="SQR/QFR_C/D"/>
</dbReference>
<organism evidence="2 3">
    <name type="scientific">Thermoflexibacter ruber</name>
    <dbReference type="NCBI Taxonomy" id="1003"/>
    <lineage>
        <taxon>Bacteria</taxon>
        <taxon>Pseudomonadati</taxon>
        <taxon>Bacteroidota</taxon>
        <taxon>Cytophagia</taxon>
        <taxon>Cytophagales</taxon>
        <taxon>Thermoflexibacteraceae</taxon>
        <taxon>Thermoflexibacter</taxon>
    </lineage>
</organism>
<keyword evidence="3" id="KW-1185">Reference proteome</keyword>
<dbReference type="PANTHER" id="PTHR37692:SF1">
    <property type="entry name" value="DUF420 DOMAIN-CONTAINING PROTEIN"/>
    <property type="match status" value="1"/>
</dbReference>
<dbReference type="Proteomes" id="UP000199513">
    <property type="component" value="Unassembled WGS sequence"/>
</dbReference>
<feature type="transmembrane region" description="Helical" evidence="1">
    <location>
        <begin position="83"/>
        <end position="101"/>
    </location>
</feature>
<dbReference type="EMBL" id="FONY01000021">
    <property type="protein sequence ID" value="SFF24265.1"/>
    <property type="molecule type" value="Genomic_DNA"/>
</dbReference>
<dbReference type="Pfam" id="PF04238">
    <property type="entry name" value="DUF420"/>
    <property type="match status" value="1"/>
</dbReference>
<evidence type="ECO:0000256" key="1">
    <source>
        <dbReference type="SAM" id="Phobius"/>
    </source>
</evidence>
<dbReference type="InterPro" id="IPR007352">
    <property type="entry name" value="DUF420"/>
</dbReference>
<feature type="transmembrane region" description="Helical" evidence="1">
    <location>
        <begin position="15"/>
        <end position="37"/>
    </location>
</feature>
<evidence type="ECO:0000313" key="3">
    <source>
        <dbReference type="Proteomes" id="UP000199513"/>
    </source>
</evidence>
<protein>
    <submittedName>
        <fullName evidence="2">Putative membrane protein</fullName>
    </submittedName>
</protein>
<dbReference type="AlphaFoldDB" id="A0A1I2H2C2"/>
<name>A0A1I2H2C2_9BACT</name>
<dbReference type="PANTHER" id="PTHR37692">
    <property type="entry name" value="HYPOTHETICAL MEMBRANE SPANNING PROTEIN"/>
    <property type="match status" value="1"/>
</dbReference>
<keyword evidence="1" id="KW-0472">Membrane</keyword>
<gene>
    <name evidence="2" type="ORF">SAMN04488541_102183</name>
</gene>
<dbReference type="Gene3D" id="1.20.1300.10">
    <property type="entry name" value="Fumarate reductase/succinate dehydrogenase, transmembrane subunit"/>
    <property type="match status" value="1"/>
</dbReference>
<accession>A0A1I2H2C2</accession>
<feature type="transmembrane region" description="Helical" evidence="1">
    <location>
        <begin position="133"/>
        <end position="157"/>
    </location>
</feature>
<dbReference type="RefSeq" id="WP_091545926.1">
    <property type="nucleotide sequence ID" value="NZ_FONY01000021.1"/>
</dbReference>
<dbReference type="OrthoDB" id="9811380at2"/>
<feature type="transmembrane region" description="Helical" evidence="1">
    <location>
        <begin position="49"/>
        <end position="71"/>
    </location>
</feature>
<sequence>METSAIISEKNEKRYVWIIGIVSILIPIVVAILLYLPESLRPQGLNTKLLPHFNAILNTLTSLLLLFGFFFIKKKNIKMHRKVMTTAFVLSSIFLVSYVIYHFSPDSSVKFGDVNHDKVVDEAEKLAVGTVRYVYLFILLTHILLAAVVVPLVLFAFYFALSNQIAKHKKMVKWTYPIWLYVAVTGVIVYLMISPYYQ</sequence>
<dbReference type="STRING" id="1003.SAMN04488541_102183"/>